<comment type="catalytic activity">
    <reaction evidence="8 9">
        <text>heme b + (2E,6E)-farnesyl diphosphate + H2O = Fe(II)-heme o + diphosphate</text>
        <dbReference type="Rhea" id="RHEA:28070"/>
        <dbReference type="ChEBI" id="CHEBI:15377"/>
        <dbReference type="ChEBI" id="CHEBI:33019"/>
        <dbReference type="ChEBI" id="CHEBI:60344"/>
        <dbReference type="ChEBI" id="CHEBI:60530"/>
        <dbReference type="ChEBI" id="CHEBI:175763"/>
        <dbReference type="EC" id="2.5.1.141"/>
    </reaction>
</comment>
<dbReference type="CDD" id="cd13957">
    <property type="entry name" value="PT_UbiA_Cox10"/>
    <property type="match status" value="1"/>
</dbReference>
<sequence>MSKTSTDMIGKVTDSNQQHTTSIISDIKSLVKGIVLISNVLPVLTGLALALYFTNASLAENWNVILLTLIGSTLVMAGALMLNNWYEVDLDKEMQRTEKRPTVTGSIPLKMVLTMGISTTILGFILLLFTTFEATVYAFIGWFTYVVLYTFWSKRKYTLNTIIGSVSGAVTPLIGWAAIESAYHVVPIVLALILFIWQIPHTFAIAIRRCDEYKAAGVPMLPVVCGVEVTKRQALIYIACLLPLPLFLTSLGTAFVVLASLLNVGWLALGISGLFTKDNLKWANRNFFYSLNYVIILFGMMIVFTGF</sequence>
<feature type="transmembrane region" description="Helical" evidence="9">
    <location>
        <begin position="185"/>
        <end position="207"/>
    </location>
</feature>
<comment type="subunit">
    <text evidence="9">Interacts with CtaA.</text>
</comment>
<feature type="transmembrane region" description="Helical" evidence="9">
    <location>
        <begin position="65"/>
        <end position="86"/>
    </location>
</feature>
<keyword evidence="7 9" id="KW-0472">Membrane</keyword>
<dbReference type="EC" id="2.5.1.141" evidence="9"/>
<dbReference type="HAMAP" id="MF_00154">
    <property type="entry name" value="CyoE_CtaB"/>
    <property type="match status" value="1"/>
</dbReference>
<feature type="transmembrane region" description="Helical" evidence="9">
    <location>
        <begin position="159"/>
        <end position="179"/>
    </location>
</feature>
<feature type="transmembrane region" description="Helical" evidence="9">
    <location>
        <begin position="234"/>
        <end position="251"/>
    </location>
</feature>
<proteinExistence type="inferred from homology"/>
<feature type="transmembrane region" description="Helical" evidence="9">
    <location>
        <begin position="257"/>
        <end position="275"/>
    </location>
</feature>
<keyword evidence="6 9" id="KW-0350">Heme biosynthesis</keyword>
<evidence type="ECO:0000256" key="3">
    <source>
        <dbReference type="ARBA" id="ARBA00022679"/>
    </source>
</evidence>
<dbReference type="PANTHER" id="PTHR43448:SF2">
    <property type="entry name" value="PROTOHEME IX FARNESYLTRANSFERASE, MITOCHONDRIAL"/>
    <property type="match status" value="1"/>
</dbReference>
<comment type="miscellaneous">
    <text evidence="9">Carbon 2 of the heme B porphyrin ring is defined according to the Fischer nomenclature.</text>
</comment>
<feature type="transmembrane region" description="Helical" evidence="9">
    <location>
        <begin position="33"/>
        <end position="53"/>
    </location>
</feature>
<evidence type="ECO:0000256" key="2">
    <source>
        <dbReference type="ARBA" id="ARBA00022475"/>
    </source>
</evidence>
<gene>
    <name evidence="9" type="primary">ctaB</name>
    <name evidence="10" type="ORF">J2Z81_002491</name>
</gene>
<evidence type="ECO:0000256" key="9">
    <source>
        <dbReference type="HAMAP-Rule" id="MF_00154"/>
    </source>
</evidence>
<keyword evidence="2 9" id="KW-1003">Cell membrane</keyword>
<comment type="similarity">
    <text evidence="9">Belongs to the UbiA prenyltransferase family. Protoheme IX farnesyltransferase subfamily.</text>
</comment>
<dbReference type="PROSITE" id="PS00943">
    <property type="entry name" value="UBIA"/>
    <property type="match status" value="1"/>
</dbReference>
<keyword evidence="5 9" id="KW-1133">Transmembrane helix</keyword>
<dbReference type="Pfam" id="PF01040">
    <property type="entry name" value="UbiA"/>
    <property type="match status" value="1"/>
</dbReference>
<dbReference type="Proteomes" id="UP001519294">
    <property type="component" value="Unassembled WGS sequence"/>
</dbReference>
<evidence type="ECO:0000256" key="1">
    <source>
        <dbReference type="ARBA" id="ARBA00004141"/>
    </source>
</evidence>
<reference evidence="10 11" key="1">
    <citation type="submission" date="2021-03" db="EMBL/GenBank/DDBJ databases">
        <title>Genomic Encyclopedia of Type Strains, Phase IV (KMG-IV): sequencing the most valuable type-strain genomes for metagenomic binning, comparative biology and taxonomic classification.</title>
        <authorList>
            <person name="Goeker M."/>
        </authorList>
    </citation>
    <scope>NUCLEOTIDE SEQUENCE [LARGE SCALE GENOMIC DNA]</scope>
    <source>
        <strain evidence="10 11">DSM 25790</strain>
    </source>
</reference>
<dbReference type="Gene3D" id="1.10.357.140">
    <property type="entry name" value="UbiA prenyltransferase"/>
    <property type="match status" value="1"/>
</dbReference>
<comment type="pathway">
    <text evidence="9">Porphyrin-containing compound metabolism; heme O biosynthesis; heme O from protoheme: step 1/1.</text>
</comment>
<dbReference type="InterPro" id="IPR000537">
    <property type="entry name" value="UbiA_prenyltransferase"/>
</dbReference>
<dbReference type="PANTHER" id="PTHR43448">
    <property type="entry name" value="PROTOHEME IX FARNESYLTRANSFERASE, MITOCHONDRIAL"/>
    <property type="match status" value="1"/>
</dbReference>
<evidence type="ECO:0000313" key="11">
    <source>
        <dbReference type="Proteomes" id="UP001519294"/>
    </source>
</evidence>
<feature type="transmembrane region" description="Helical" evidence="9">
    <location>
        <begin position="135"/>
        <end position="152"/>
    </location>
</feature>
<evidence type="ECO:0000256" key="7">
    <source>
        <dbReference type="ARBA" id="ARBA00023136"/>
    </source>
</evidence>
<organism evidence="10 11">
    <name type="scientific">Virgibacillus alimentarius</name>
    <dbReference type="NCBI Taxonomy" id="698769"/>
    <lineage>
        <taxon>Bacteria</taxon>
        <taxon>Bacillati</taxon>
        <taxon>Bacillota</taxon>
        <taxon>Bacilli</taxon>
        <taxon>Bacillales</taxon>
        <taxon>Bacillaceae</taxon>
        <taxon>Virgibacillus</taxon>
    </lineage>
</organism>
<keyword evidence="4 9" id="KW-0812">Transmembrane</keyword>
<evidence type="ECO:0000313" key="10">
    <source>
        <dbReference type="EMBL" id="MBP2258508.1"/>
    </source>
</evidence>
<feature type="transmembrane region" description="Helical" evidence="9">
    <location>
        <begin position="107"/>
        <end position="129"/>
    </location>
</feature>
<dbReference type="InterPro" id="IPR006369">
    <property type="entry name" value="Protohaem_IX_farnesylTrfase"/>
</dbReference>
<evidence type="ECO:0000256" key="4">
    <source>
        <dbReference type="ARBA" id="ARBA00022692"/>
    </source>
</evidence>
<keyword evidence="3 9" id="KW-0808">Transferase</keyword>
<dbReference type="EMBL" id="JAGIKX010000027">
    <property type="protein sequence ID" value="MBP2258508.1"/>
    <property type="molecule type" value="Genomic_DNA"/>
</dbReference>
<evidence type="ECO:0000256" key="8">
    <source>
        <dbReference type="ARBA" id="ARBA00047690"/>
    </source>
</evidence>
<keyword evidence="11" id="KW-1185">Reference proteome</keyword>
<feature type="transmembrane region" description="Helical" evidence="9">
    <location>
        <begin position="287"/>
        <end position="306"/>
    </location>
</feature>
<evidence type="ECO:0000256" key="6">
    <source>
        <dbReference type="ARBA" id="ARBA00023133"/>
    </source>
</evidence>
<comment type="caution">
    <text evidence="10">The sequence shown here is derived from an EMBL/GenBank/DDBJ whole genome shotgun (WGS) entry which is preliminary data.</text>
</comment>
<dbReference type="InterPro" id="IPR030470">
    <property type="entry name" value="UbiA_prenylTrfase_CS"/>
</dbReference>
<comment type="subcellular location">
    <subcellularLocation>
        <location evidence="9">Cell membrane</location>
        <topology evidence="9">Multi-pass membrane protein</topology>
    </subcellularLocation>
    <subcellularLocation>
        <location evidence="1">Membrane</location>
        <topology evidence="1">Multi-pass membrane protein</topology>
    </subcellularLocation>
</comment>
<comment type="function">
    <text evidence="9">Converts heme B (protoheme IX) to heme O by substitution of the vinyl group on carbon 2 of heme B porphyrin ring with a hydroxyethyl farnesyl side group.</text>
</comment>
<dbReference type="NCBIfam" id="TIGR01473">
    <property type="entry name" value="cyoE_ctaB"/>
    <property type="match status" value="1"/>
</dbReference>
<name>A0ABS4SAG9_9BACI</name>
<evidence type="ECO:0000256" key="5">
    <source>
        <dbReference type="ARBA" id="ARBA00022989"/>
    </source>
</evidence>
<accession>A0ABS4SAG9</accession>
<protein>
    <recommendedName>
        <fullName evidence="9">Protoheme IX farnesyltransferase</fullName>
        <ecNumber evidence="9">2.5.1.141</ecNumber>
    </recommendedName>
    <alternativeName>
        <fullName evidence="9">Heme B farnesyltransferase</fullName>
    </alternativeName>
    <alternativeName>
        <fullName evidence="9">Heme O synthase</fullName>
    </alternativeName>
</protein>
<dbReference type="GO" id="GO:0016740">
    <property type="term" value="F:transferase activity"/>
    <property type="evidence" value="ECO:0007669"/>
    <property type="project" value="UniProtKB-KW"/>
</dbReference>
<dbReference type="InterPro" id="IPR044878">
    <property type="entry name" value="UbiA_sf"/>
</dbReference>